<feature type="transmembrane region" description="Helical" evidence="1">
    <location>
        <begin position="60"/>
        <end position="84"/>
    </location>
</feature>
<protein>
    <submittedName>
        <fullName evidence="2">Uncharacterized protein</fullName>
    </submittedName>
</protein>
<dbReference type="Ensembl" id="ENSMFAT00000098508.1">
    <property type="protein sequence ID" value="ENSMFAP00000049688.1"/>
    <property type="gene ID" value="ENSMFAG00000049714.1"/>
</dbReference>
<proteinExistence type="predicted"/>
<sequence length="253" mass="28400">GLEDPRGPQNLQNRPLQQIITWLHWSSYSKSLDIKLFPSFRSIQEPCSLFLLTEDITKEILKLLVVPALGFLSFLFFSFFFFFLRWSLALSPRLECKWCNWSDLGSLQPPVLGFKPFSCLSLLNSWDYRCPQPRLTNFCILVETGYHHIGQAGLELLTSGDPPALASQSAGIIGVSHCTQPALGFLLTKILGADLCSEDKANHPKNKSPFRGIVHLSQCPLLEAHVPSLLHVLQRLSHSEGKSGIFKQTNKQL</sequence>
<dbReference type="PRINTS" id="PR02045">
    <property type="entry name" value="F138DOMAIN"/>
</dbReference>
<reference evidence="2 3" key="1">
    <citation type="submission" date="2013-03" db="EMBL/GenBank/DDBJ databases">
        <authorList>
            <person name="Warren W."/>
            <person name="Wilson R.K."/>
        </authorList>
    </citation>
    <scope>NUCLEOTIDE SEQUENCE</scope>
</reference>
<reference evidence="2" key="3">
    <citation type="submission" date="2025-09" db="UniProtKB">
        <authorList>
            <consortium name="Ensembl"/>
        </authorList>
    </citation>
    <scope>IDENTIFICATION</scope>
</reference>
<accession>A0A7N9CJG1</accession>
<dbReference type="AlphaFoldDB" id="A0A7N9CJG1"/>
<evidence type="ECO:0000313" key="3">
    <source>
        <dbReference type="Proteomes" id="UP000233100"/>
    </source>
</evidence>
<keyword evidence="3" id="KW-1185">Reference proteome</keyword>
<evidence type="ECO:0000313" key="2">
    <source>
        <dbReference type="Ensembl" id="ENSMFAP00000049688.1"/>
    </source>
</evidence>
<dbReference type="Proteomes" id="UP000233100">
    <property type="component" value="Chromosome 8"/>
</dbReference>
<reference evidence="2" key="2">
    <citation type="submission" date="2025-08" db="UniProtKB">
        <authorList>
            <consortium name="Ensembl"/>
        </authorList>
    </citation>
    <scope>IDENTIFICATION</scope>
</reference>
<dbReference type="PANTHER" id="PTHR46254">
    <property type="entry name" value="PROTEIN GVQW1-RELATED"/>
    <property type="match status" value="1"/>
</dbReference>
<keyword evidence="1" id="KW-1133">Transmembrane helix</keyword>
<name>A0A7N9CJG1_MACFA</name>
<keyword evidence="1" id="KW-0812">Transmembrane</keyword>
<dbReference type="PANTHER" id="PTHR46254:SF3">
    <property type="entry name" value="SECRETED PROTEIN"/>
    <property type="match status" value="1"/>
</dbReference>
<keyword evidence="1" id="KW-0472">Membrane</keyword>
<dbReference type="GeneTree" id="ENSGT00940000161627"/>
<evidence type="ECO:0000256" key="1">
    <source>
        <dbReference type="SAM" id="Phobius"/>
    </source>
</evidence>
<organism evidence="2 3">
    <name type="scientific">Macaca fascicularis</name>
    <name type="common">Crab-eating macaque</name>
    <name type="synonym">Cynomolgus monkey</name>
    <dbReference type="NCBI Taxonomy" id="9541"/>
    <lineage>
        <taxon>Eukaryota</taxon>
        <taxon>Metazoa</taxon>
        <taxon>Chordata</taxon>
        <taxon>Craniata</taxon>
        <taxon>Vertebrata</taxon>
        <taxon>Euteleostomi</taxon>
        <taxon>Mammalia</taxon>
        <taxon>Eutheria</taxon>
        <taxon>Euarchontoglires</taxon>
        <taxon>Primates</taxon>
        <taxon>Haplorrhini</taxon>
        <taxon>Catarrhini</taxon>
        <taxon>Cercopithecidae</taxon>
        <taxon>Cercopithecinae</taxon>
        <taxon>Macaca</taxon>
    </lineage>
</organism>